<dbReference type="InterPro" id="IPR027469">
    <property type="entry name" value="Cation_efflux_TMD_sf"/>
</dbReference>
<dbReference type="AlphaFoldDB" id="A0A7M1SWS7"/>
<feature type="transmembrane region" description="Helical" evidence="9">
    <location>
        <begin position="143"/>
        <end position="160"/>
    </location>
</feature>
<keyword evidence="3" id="KW-0813">Transport</keyword>
<dbReference type="SUPFAM" id="SSF160240">
    <property type="entry name" value="Cation efflux protein cytoplasmic domain-like"/>
    <property type="match status" value="1"/>
</dbReference>
<keyword evidence="4 9" id="KW-0812">Transmembrane</keyword>
<feature type="transmembrane region" description="Helical" evidence="9">
    <location>
        <begin position="40"/>
        <end position="58"/>
    </location>
</feature>
<feature type="transmembrane region" description="Helical" evidence="9">
    <location>
        <begin position="64"/>
        <end position="85"/>
    </location>
</feature>
<dbReference type="InterPro" id="IPR036837">
    <property type="entry name" value="Cation_efflux_CTD_sf"/>
</dbReference>
<evidence type="ECO:0000256" key="9">
    <source>
        <dbReference type="SAM" id="Phobius"/>
    </source>
</evidence>
<dbReference type="InterPro" id="IPR058533">
    <property type="entry name" value="Cation_efflux_TM"/>
</dbReference>
<evidence type="ECO:0000256" key="6">
    <source>
        <dbReference type="ARBA" id="ARBA00023065"/>
    </source>
</evidence>
<dbReference type="InterPro" id="IPR050681">
    <property type="entry name" value="CDF/SLC30A"/>
</dbReference>
<gene>
    <name evidence="12" type="ORF">IM660_02450</name>
</gene>
<dbReference type="RefSeq" id="WP_193497857.1">
    <property type="nucleotide sequence ID" value="NZ_CP063169.1"/>
</dbReference>
<feature type="transmembrane region" description="Helical" evidence="9">
    <location>
        <begin position="172"/>
        <end position="197"/>
    </location>
</feature>
<dbReference type="InterPro" id="IPR002524">
    <property type="entry name" value="Cation_efflux"/>
</dbReference>
<evidence type="ECO:0000313" key="13">
    <source>
        <dbReference type="Proteomes" id="UP000593758"/>
    </source>
</evidence>
<proteinExistence type="inferred from homology"/>
<dbReference type="SUPFAM" id="SSF161111">
    <property type="entry name" value="Cation efflux protein transmembrane domain-like"/>
    <property type="match status" value="1"/>
</dbReference>
<dbReference type="GO" id="GO:0005385">
    <property type="term" value="F:zinc ion transmembrane transporter activity"/>
    <property type="evidence" value="ECO:0007669"/>
    <property type="project" value="TreeGrafter"/>
</dbReference>
<sequence length="324" mass="34379">MAHAGHDDDAAGDGGHSRENRRHHDHAITATQANRRRLQLVLGITLTAMVAQAFGAWISGSLSLLADAGHMLTDAAGVAIALVAAHLATRPPTRARTFGWQRAEVLAAMVNALVLCAVGVLVIREALTRWGSEPEIQTTPMLVAAAIGAVANLVSLLLLTSSRGESLNMRGAYLEVFGDLLGSIAVITAGVVIMTTGWARADAIASFAIGLLILPRALMLLKDVADVLLESTPRGIDLDEVRAHITAIEEVVDVHDLHAWTITSGVPVLSAHVVVEAGRDLDRDLECRVLDGLAECLEGHFDVEHCTFQIEPVGHVRHEAAVHG</sequence>
<evidence type="ECO:0000256" key="1">
    <source>
        <dbReference type="ARBA" id="ARBA00004141"/>
    </source>
</evidence>
<dbReference type="Pfam" id="PF16916">
    <property type="entry name" value="ZT_dimer"/>
    <property type="match status" value="1"/>
</dbReference>
<accession>A0A7M1SWS7</accession>
<dbReference type="Proteomes" id="UP000593758">
    <property type="component" value="Chromosome"/>
</dbReference>
<dbReference type="Gene3D" id="1.20.1510.10">
    <property type="entry name" value="Cation efflux protein transmembrane domain"/>
    <property type="match status" value="1"/>
</dbReference>
<evidence type="ECO:0000256" key="5">
    <source>
        <dbReference type="ARBA" id="ARBA00022989"/>
    </source>
</evidence>
<evidence type="ECO:0000256" key="7">
    <source>
        <dbReference type="ARBA" id="ARBA00023136"/>
    </source>
</evidence>
<keyword evidence="6" id="KW-0406">Ion transport</keyword>
<evidence type="ECO:0000259" key="10">
    <source>
        <dbReference type="Pfam" id="PF01545"/>
    </source>
</evidence>
<comment type="similarity">
    <text evidence="2">Belongs to the cation diffusion facilitator (CDF) transporter (TC 2.A.4) family. SLC30A subfamily.</text>
</comment>
<dbReference type="EMBL" id="CP063169">
    <property type="protein sequence ID" value="QOR71192.1"/>
    <property type="molecule type" value="Genomic_DNA"/>
</dbReference>
<comment type="subcellular location">
    <subcellularLocation>
        <location evidence="1">Membrane</location>
        <topology evidence="1">Multi-pass membrane protein</topology>
    </subcellularLocation>
</comment>
<dbReference type="PANTHER" id="PTHR11562">
    <property type="entry name" value="CATION EFFLUX PROTEIN/ ZINC TRANSPORTER"/>
    <property type="match status" value="1"/>
</dbReference>
<dbReference type="NCBIfam" id="TIGR01297">
    <property type="entry name" value="CDF"/>
    <property type="match status" value="1"/>
</dbReference>
<keyword evidence="7 9" id="KW-0472">Membrane</keyword>
<evidence type="ECO:0000256" key="8">
    <source>
        <dbReference type="SAM" id="MobiDB-lite"/>
    </source>
</evidence>
<reference evidence="12 13" key="1">
    <citation type="submission" date="2020-10" db="EMBL/GenBank/DDBJ databases">
        <title>Haloactinobacterium sp. RN3S43, a bacterium isolated from saline soil.</title>
        <authorList>
            <person name="Sun J.-Q."/>
        </authorList>
    </citation>
    <scope>NUCLEOTIDE SEQUENCE [LARGE SCALE GENOMIC DNA]</scope>
    <source>
        <strain evidence="12 13">RN3S43</strain>
    </source>
</reference>
<protein>
    <submittedName>
        <fullName evidence="12">Cation transporter</fullName>
    </submittedName>
</protein>
<name>A0A7M1SWS7_9MICO</name>
<keyword evidence="5 9" id="KW-1133">Transmembrane helix</keyword>
<feature type="domain" description="Cation efflux protein cytoplasmic" evidence="11">
    <location>
        <begin position="233"/>
        <end position="312"/>
    </location>
</feature>
<feature type="domain" description="Cation efflux protein transmembrane" evidence="10">
    <location>
        <begin position="40"/>
        <end position="229"/>
    </location>
</feature>
<evidence type="ECO:0000256" key="4">
    <source>
        <dbReference type="ARBA" id="ARBA00022692"/>
    </source>
</evidence>
<evidence type="ECO:0000256" key="2">
    <source>
        <dbReference type="ARBA" id="ARBA00008873"/>
    </source>
</evidence>
<evidence type="ECO:0000256" key="3">
    <source>
        <dbReference type="ARBA" id="ARBA00022448"/>
    </source>
</evidence>
<dbReference type="PANTHER" id="PTHR11562:SF17">
    <property type="entry name" value="RE54080P-RELATED"/>
    <property type="match status" value="1"/>
</dbReference>
<dbReference type="KEGG" id="halt:IM660_02450"/>
<dbReference type="InterPro" id="IPR027470">
    <property type="entry name" value="Cation_efflux_CTD"/>
</dbReference>
<dbReference type="GO" id="GO:0005886">
    <property type="term" value="C:plasma membrane"/>
    <property type="evidence" value="ECO:0007669"/>
    <property type="project" value="TreeGrafter"/>
</dbReference>
<organism evidence="12 13">
    <name type="scientific">Ruania alkalisoli</name>
    <dbReference type="NCBI Taxonomy" id="2779775"/>
    <lineage>
        <taxon>Bacteria</taxon>
        <taxon>Bacillati</taxon>
        <taxon>Actinomycetota</taxon>
        <taxon>Actinomycetes</taxon>
        <taxon>Micrococcales</taxon>
        <taxon>Ruaniaceae</taxon>
        <taxon>Ruania</taxon>
    </lineage>
</organism>
<feature type="region of interest" description="Disordered" evidence="8">
    <location>
        <begin position="1"/>
        <end position="29"/>
    </location>
</feature>
<evidence type="ECO:0000259" key="11">
    <source>
        <dbReference type="Pfam" id="PF16916"/>
    </source>
</evidence>
<keyword evidence="13" id="KW-1185">Reference proteome</keyword>
<feature type="transmembrane region" description="Helical" evidence="9">
    <location>
        <begin position="203"/>
        <end position="221"/>
    </location>
</feature>
<evidence type="ECO:0000313" key="12">
    <source>
        <dbReference type="EMBL" id="QOR71192.1"/>
    </source>
</evidence>
<feature type="transmembrane region" description="Helical" evidence="9">
    <location>
        <begin position="105"/>
        <end position="123"/>
    </location>
</feature>
<dbReference type="Pfam" id="PF01545">
    <property type="entry name" value="Cation_efflux"/>
    <property type="match status" value="1"/>
</dbReference>